<keyword evidence="2" id="KW-1185">Reference proteome</keyword>
<dbReference type="EMBL" id="BAABAK010000003">
    <property type="protein sequence ID" value="GAA3956770.1"/>
    <property type="molecule type" value="Genomic_DNA"/>
</dbReference>
<reference evidence="2" key="1">
    <citation type="journal article" date="2019" name="Int. J. Syst. Evol. Microbiol.">
        <title>The Global Catalogue of Microorganisms (GCM) 10K type strain sequencing project: providing services to taxonomists for standard genome sequencing and annotation.</title>
        <authorList>
            <consortium name="The Broad Institute Genomics Platform"/>
            <consortium name="The Broad Institute Genome Sequencing Center for Infectious Disease"/>
            <person name="Wu L."/>
            <person name="Ma J."/>
        </authorList>
    </citation>
    <scope>NUCLEOTIDE SEQUENCE [LARGE SCALE GENOMIC DNA]</scope>
    <source>
        <strain evidence="2">JCM 17338</strain>
    </source>
</reference>
<organism evidence="1 2">
    <name type="scientific">Pedobacter ginsengiterrae</name>
    <dbReference type="NCBI Taxonomy" id="871696"/>
    <lineage>
        <taxon>Bacteria</taxon>
        <taxon>Pseudomonadati</taxon>
        <taxon>Bacteroidota</taxon>
        <taxon>Sphingobacteriia</taxon>
        <taxon>Sphingobacteriales</taxon>
        <taxon>Sphingobacteriaceae</taxon>
        <taxon>Pedobacter</taxon>
    </lineage>
</organism>
<protein>
    <submittedName>
        <fullName evidence="1">DUF1810 domain-containing protein</fullName>
    </submittedName>
</protein>
<dbReference type="Pfam" id="PF08837">
    <property type="entry name" value="DUF1810"/>
    <property type="match status" value="1"/>
</dbReference>
<accession>A0ABP7NYL1</accession>
<gene>
    <name evidence="1" type="ORF">GCM10022246_08360</name>
</gene>
<dbReference type="Proteomes" id="UP001501081">
    <property type="component" value="Unassembled WGS sequence"/>
</dbReference>
<proteinExistence type="predicted"/>
<name>A0ABP7NYL1_9SPHI</name>
<comment type="caution">
    <text evidence="1">The sequence shown here is derived from an EMBL/GenBank/DDBJ whole genome shotgun (WGS) entry which is preliminary data.</text>
</comment>
<dbReference type="RefSeq" id="WP_344765214.1">
    <property type="nucleotide sequence ID" value="NZ_BAABAK010000003.1"/>
</dbReference>
<dbReference type="InterPro" id="IPR036287">
    <property type="entry name" value="Rv1873-like_sf"/>
</dbReference>
<dbReference type="Gene3D" id="1.25.40.380">
    <property type="entry name" value="Protein of unknown function DUF1810"/>
    <property type="match status" value="1"/>
</dbReference>
<dbReference type="PIRSF" id="PIRSF008546">
    <property type="entry name" value="UCP008546"/>
    <property type="match status" value="1"/>
</dbReference>
<sequence length="139" mass="16016">MSSGDIYRFLAPHNLTYQRALEEIKHSKKDSHWMWYIFPQLKGLGKSDTAILYGIQDLKEAEAYYTHPVLGTNLLEISNVLLHIKNRSATEIFGYPDDLKLHSCITLFAQIKNVDSVFQLVLDKYFKGAPDEQTIKLLK</sequence>
<dbReference type="SUPFAM" id="SSF140736">
    <property type="entry name" value="Rv1873-like"/>
    <property type="match status" value="1"/>
</dbReference>
<dbReference type="InterPro" id="IPR014937">
    <property type="entry name" value="DUF1810"/>
</dbReference>
<evidence type="ECO:0000313" key="2">
    <source>
        <dbReference type="Proteomes" id="UP001501081"/>
    </source>
</evidence>
<evidence type="ECO:0000313" key="1">
    <source>
        <dbReference type="EMBL" id="GAA3956770.1"/>
    </source>
</evidence>